<dbReference type="InterPro" id="IPR025277">
    <property type="entry name" value="Apiosidase-like_cat_dom"/>
</dbReference>
<keyword evidence="6" id="KW-1185">Reference proteome</keyword>
<dbReference type="InterPro" id="IPR032260">
    <property type="entry name" value="DUF5060"/>
</dbReference>
<dbReference type="Pfam" id="PF13204">
    <property type="entry name" value="Apiosidase"/>
    <property type="match status" value="1"/>
</dbReference>
<evidence type="ECO:0000313" key="5">
    <source>
        <dbReference type="EMBL" id="GAA4006241.1"/>
    </source>
</evidence>
<dbReference type="PANTHER" id="PTHR37836:SF2">
    <property type="entry name" value="DUF4038 DOMAIN-CONTAINING PROTEIN"/>
    <property type="match status" value="1"/>
</dbReference>
<dbReference type="InterPro" id="IPR041239">
    <property type="entry name" value="DUF5605"/>
</dbReference>
<dbReference type="Gene3D" id="2.60.40.10">
    <property type="entry name" value="Immunoglobulins"/>
    <property type="match status" value="1"/>
</dbReference>
<dbReference type="InterPro" id="IPR017853">
    <property type="entry name" value="GH"/>
</dbReference>
<comment type="caution">
    <text evidence="5">The sequence shown here is derived from an EMBL/GenBank/DDBJ whole genome shotgun (WGS) entry which is preliminary data.</text>
</comment>
<dbReference type="InterPro" id="IPR006311">
    <property type="entry name" value="TAT_signal"/>
</dbReference>
<proteinExistence type="predicted"/>
<evidence type="ECO:0000259" key="3">
    <source>
        <dbReference type="Pfam" id="PF16586"/>
    </source>
</evidence>
<dbReference type="SUPFAM" id="SSF51445">
    <property type="entry name" value="(Trans)glycosidases"/>
    <property type="match status" value="1"/>
</dbReference>
<dbReference type="Pfam" id="PF18310">
    <property type="entry name" value="DUF5605"/>
    <property type="match status" value="1"/>
</dbReference>
<dbReference type="InterPro" id="IPR013783">
    <property type="entry name" value="Ig-like_fold"/>
</dbReference>
<dbReference type="Pfam" id="PF16586">
    <property type="entry name" value="DUF5060"/>
    <property type="match status" value="1"/>
</dbReference>
<feature type="domain" description="DUF5605" evidence="4">
    <location>
        <begin position="439"/>
        <end position="527"/>
    </location>
</feature>
<sequence>MQVSRRTVLGSALAAGAAGAASSAGAAPRRAGRGTVERWGVQELTFHGPSGGNPFVDVNLTATFVSAAGTQIKVPGFYDGEGVYRIRFSPPEVGSWRWASESNAAALNGVSGSFDAVAPTAGNHGPVRVTRDGYHFEYADGTPFRQIGTTCYSWALQSDARCAETLATLKAAPFNKMRMLVFPNVESVATNPFVRTGPGLGEWDPSRFDPAYFRRYEDRLVRLGALGIQADVILFHPYDSKRGYSDMKRADDERYLRYVSARFGAYRHVWWSMANEYDAIESKKMADWDHLFEVLVAADPHDRLRSIHQIHTYYDARKPWITHASIQNGAAVLDDVRAELHRDFALKPVIFDEVVYEGNSTKRWGWLTGPEMVERFWYGLIGGTYVGHSETYNAARNADYSWLGQGGKLLGSSPPRLAFLRKIMEDGPVPGFEPIQPWWNYHLAGKPNAYFLRYFGADQPREWDVVLPGKGPDALQRYRADIIDTWNMTITPVEGVFAMSRKNDYDVHDPARPKLALPGRPYIAVRLVRV</sequence>
<keyword evidence="1" id="KW-0732">Signal</keyword>
<reference evidence="6" key="1">
    <citation type="journal article" date="2019" name="Int. J. Syst. Evol. Microbiol.">
        <title>The Global Catalogue of Microorganisms (GCM) 10K type strain sequencing project: providing services to taxonomists for standard genome sequencing and annotation.</title>
        <authorList>
            <consortium name="The Broad Institute Genomics Platform"/>
            <consortium name="The Broad Institute Genome Sequencing Center for Infectious Disease"/>
            <person name="Wu L."/>
            <person name="Ma J."/>
        </authorList>
    </citation>
    <scope>NUCLEOTIDE SEQUENCE [LARGE SCALE GENOMIC DNA]</scope>
    <source>
        <strain evidence="6">JCM 16603</strain>
    </source>
</reference>
<accession>A0ABP7S3T0</accession>
<evidence type="ECO:0000259" key="2">
    <source>
        <dbReference type="Pfam" id="PF13204"/>
    </source>
</evidence>
<protein>
    <submittedName>
        <fullName evidence="5">DUF5605 domain-containing protein</fullName>
    </submittedName>
</protein>
<name>A0ABP7S3T0_9SPHN</name>
<evidence type="ECO:0000313" key="6">
    <source>
        <dbReference type="Proteomes" id="UP001501310"/>
    </source>
</evidence>
<gene>
    <name evidence="5" type="ORF">GCM10022211_18560</name>
</gene>
<dbReference type="PROSITE" id="PS51318">
    <property type="entry name" value="TAT"/>
    <property type="match status" value="1"/>
</dbReference>
<feature type="chain" id="PRO_5046414919" evidence="1">
    <location>
        <begin position="27"/>
        <end position="530"/>
    </location>
</feature>
<feature type="domain" description="DUF5060" evidence="3">
    <location>
        <begin position="35"/>
        <end position="103"/>
    </location>
</feature>
<evidence type="ECO:0000259" key="4">
    <source>
        <dbReference type="Pfam" id="PF18310"/>
    </source>
</evidence>
<feature type="signal peptide" evidence="1">
    <location>
        <begin position="1"/>
        <end position="26"/>
    </location>
</feature>
<dbReference type="EMBL" id="BAAAZD010000002">
    <property type="protein sequence ID" value="GAA4006241.1"/>
    <property type="molecule type" value="Genomic_DNA"/>
</dbReference>
<evidence type="ECO:0000256" key="1">
    <source>
        <dbReference type="SAM" id="SignalP"/>
    </source>
</evidence>
<dbReference type="Proteomes" id="UP001501310">
    <property type="component" value="Unassembled WGS sequence"/>
</dbReference>
<feature type="domain" description="Apiosidase-like catalytic" evidence="2">
    <location>
        <begin position="132"/>
        <end position="388"/>
    </location>
</feature>
<dbReference type="Gene3D" id="3.20.20.80">
    <property type="entry name" value="Glycosidases"/>
    <property type="match status" value="1"/>
</dbReference>
<dbReference type="RefSeq" id="WP_344709986.1">
    <property type="nucleotide sequence ID" value="NZ_BAAAZD010000002.1"/>
</dbReference>
<dbReference type="PANTHER" id="PTHR37836">
    <property type="entry name" value="LMO1036 PROTEIN"/>
    <property type="match status" value="1"/>
</dbReference>
<dbReference type="Gene3D" id="2.60.40.3950">
    <property type="match status" value="1"/>
</dbReference>
<organism evidence="5 6">
    <name type="scientific">Sphingomonas humi</name>
    <dbReference type="NCBI Taxonomy" id="335630"/>
    <lineage>
        <taxon>Bacteria</taxon>
        <taxon>Pseudomonadati</taxon>
        <taxon>Pseudomonadota</taxon>
        <taxon>Alphaproteobacteria</taxon>
        <taxon>Sphingomonadales</taxon>
        <taxon>Sphingomonadaceae</taxon>
        <taxon>Sphingomonas</taxon>
    </lineage>
</organism>